<keyword evidence="4" id="KW-0175">Coiled coil</keyword>
<keyword evidence="2" id="KW-0863">Zinc-finger</keyword>
<feature type="region of interest" description="Disordered" evidence="5">
    <location>
        <begin position="284"/>
        <end position="313"/>
    </location>
</feature>
<evidence type="ECO:0000256" key="3">
    <source>
        <dbReference type="ARBA" id="ARBA00022833"/>
    </source>
</evidence>
<evidence type="ECO:0000313" key="8">
    <source>
        <dbReference type="Proteomes" id="UP000019478"/>
    </source>
</evidence>
<dbReference type="PANTHER" id="PTHR13063:SF10">
    <property type="entry name" value="NITRIC OXIDE SYNTHASE-INTERACTING PROTEIN"/>
    <property type="match status" value="1"/>
</dbReference>
<dbReference type="PANTHER" id="PTHR13063">
    <property type="entry name" value="ENOS INTERACTING PROTEIN"/>
    <property type="match status" value="1"/>
</dbReference>
<sequence>MSHSKRNTSLAFFTSHERSLLRSSWGSQSTRLSRESFLPFGYCRLCLGFAKNPVACTDGAADGKGNSTKVHLFCRECVLNDLMAQRSEIKRLERESVLRVQEEHEAAALEEEERRRRDLEGFERAELGFDDSYDYSTSTSSRPGIKRKRQAEEMHAHPTNNVNAHDQKKAKSSESSFWVPGSDALAAASTKNSKSSQKLKLHPLCPASTPQTKHSYSLKSLVMVNFTESDLDTASSGDEPARICPSCKKVLANTSRPMLGTADGCGHVICGACADLFLSNSGSENSKQDLHASDTIRGMKNGGEGEEHEQPQRPRITCYVCEADLSGNSAIAGEEKENDNGNGSKKDRKDKPEKEKSRTKDKRIGGRLVEISCEGTGFAGGGTNVAKRDGVAFQC</sequence>
<feature type="region of interest" description="Disordered" evidence="5">
    <location>
        <begin position="133"/>
        <end position="175"/>
    </location>
</feature>
<keyword evidence="1" id="KW-0479">Metal-binding</keyword>
<feature type="domain" description="Zinc finger RING-type eukaryotic" evidence="6">
    <location>
        <begin position="244"/>
        <end position="278"/>
    </location>
</feature>
<feature type="compositionally biased region" description="Basic and acidic residues" evidence="5">
    <location>
        <begin position="333"/>
        <end position="364"/>
    </location>
</feature>
<evidence type="ECO:0000256" key="1">
    <source>
        <dbReference type="ARBA" id="ARBA00022723"/>
    </source>
</evidence>
<dbReference type="Pfam" id="PF13445">
    <property type="entry name" value="zf-RING_UBOX"/>
    <property type="match status" value="1"/>
</dbReference>
<feature type="compositionally biased region" description="Basic and acidic residues" evidence="5">
    <location>
        <begin position="303"/>
        <end position="312"/>
    </location>
</feature>
<dbReference type="STRING" id="1182542.W9YKD7"/>
<dbReference type="GO" id="GO:0061630">
    <property type="term" value="F:ubiquitin protein ligase activity"/>
    <property type="evidence" value="ECO:0007669"/>
    <property type="project" value="InterPro"/>
</dbReference>
<keyword evidence="3" id="KW-0862">Zinc</keyword>
<reference evidence="7 8" key="1">
    <citation type="submission" date="2013-03" db="EMBL/GenBank/DDBJ databases">
        <title>The Genome Sequence of Capronia epimyces CBS 606.96.</title>
        <authorList>
            <consortium name="The Broad Institute Genomics Platform"/>
            <person name="Cuomo C."/>
            <person name="de Hoog S."/>
            <person name="Gorbushina A."/>
            <person name="Walker B."/>
            <person name="Young S.K."/>
            <person name="Zeng Q."/>
            <person name="Gargeya S."/>
            <person name="Fitzgerald M."/>
            <person name="Haas B."/>
            <person name="Abouelleil A."/>
            <person name="Allen A.W."/>
            <person name="Alvarado L."/>
            <person name="Arachchi H.M."/>
            <person name="Berlin A.M."/>
            <person name="Chapman S.B."/>
            <person name="Gainer-Dewar J."/>
            <person name="Goldberg J."/>
            <person name="Griggs A."/>
            <person name="Gujja S."/>
            <person name="Hansen M."/>
            <person name="Howarth C."/>
            <person name="Imamovic A."/>
            <person name="Ireland A."/>
            <person name="Larimer J."/>
            <person name="McCowan C."/>
            <person name="Murphy C."/>
            <person name="Pearson M."/>
            <person name="Poon T.W."/>
            <person name="Priest M."/>
            <person name="Roberts A."/>
            <person name="Saif S."/>
            <person name="Shea T."/>
            <person name="Sisk P."/>
            <person name="Sykes S."/>
            <person name="Wortman J."/>
            <person name="Nusbaum C."/>
            <person name="Birren B."/>
        </authorList>
    </citation>
    <scope>NUCLEOTIDE SEQUENCE [LARGE SCALE GENOMIC DNA]</scope>
    <source>
        <strain evidence="7 8">CBS 606.96</strain>
    </source>
</reference>
<evidence type="ECO:0000256" key="2">
    <source>
        <dbReference type="ARBA" id="ARBA00022771"/>
    </source>
</evidence>
<evidence type="ECO:0000259" key="6">
    <source>
        <dbReference type="Pfam" id="PF13445"/>
    </source>
</evidence>
<protein>
    <recommendedName>
        <fullName evidence="6">Zinc finger RING-type eukaryotic domain-containing protein</fullName>
    </recommendedName>
</protein>
<evidence type="ECO:0000313" key="7">
    <source>
        <dbReference type="EMBL" id="EXJ93013.1"/>
    </source>
</evidence>
<dbReference type="InterPro" id="IPR016818">
    <property type="entry name" value="NOSIP"/>
</dbReference>
<feature type="coiled-coil region" evidence="4">
    <location>
        <begin position="75"/>
        <end position="112"/>
    </location>
</feature>
<gene>
    <name evidence="7" type="ORF">A1O3_01569</name>
</gene>
<feature type="region of interest" description="Disordered" evidence="5">
    <location>
        <begin position="330"/>
        <end position="365"/>
    </location>
</feature>
<dbReference type="InterPro" id="IPR027370">
    <property type="entry name" value="Znf-RING_euk"/>
</dbReference>
<keyword evidence="8" id="KW-1185">Reference proteome</keyword>
<evidence type="ECO:0000256" key="4">
    <source>
        <dbReference type="SAM" id="Coils"/>
    </source>
</evidence>
<dbReference type="RefSeq" id="XP_007729903.1">
    <property type="nucleotide sequence ID" value="XM_007731713.1"/>
</dbReference>
<name>W9YKD7_9EURO</name>
<dbReference type="eggNOG" id="KOG3039">
    <property type="taxonomic scope" value="Eukaryota"/>
</dbReference>
<dbReference type="AlphaFoldDB" id="W9YKD7"/>
<dbReference type="GO" id="GO:0008270">
    <property type="term" value="F:zinc ion binding"/>
    <property type="evidence" value="ECO:0007669"/>
    <property type="project" value="UniProtKB-KW"/>
</dbReference>
<dbReference type="GeneID" id="19165703"/>
<accession>W9YKD7</accession>
<organism evidence="7 8">
    <name type="scientific">Capronia epimyces CBS 606.96</name>
    <dbReference type="NCBI Taxonomy" id="1182542"/>
    <lineage>
        <taxon>Eukaryota</taxon>
        <taxon>Fungi</taxon>
        <taxon>Dikarya</taxon>
        <taxon>Ascomycota</taxon>
        <taxon>Pezizomycotina</taxon>
        <taxon>Eurotiomycetes</taxon>
        <taxon>Chaetothyriomycetidae</taxon>
        <taxon>Chaetothyriales</taxon>
        <taxon>Herpotrichiellaceae</taxon>
        <taxon>Capronia</taxon>
    </lineage>
</organism>
<dbReference type="Proteomes" id="UP000019478">
    <property type="component" value="Unassembled WGS sequence"/>
</dbReference>
<dbReference type="OrthoDB" id="116827at2759"/>
<dbReference type="HOGENOM" id="CLU_053742_1_1_1"/>
<dbReference type="GO" id="GO:0005634">
    <property type="term" value="C:nucleus"/>
    <property type="evidence" value="ECO:0007669"/>
    <property type="project" value="TreeGrafter"/>
</dbReference>
<dbReference type="EMBL" id="AMGY01000001">
    <property type="protein sequence ID" value="EXJ93013.1"/>
    <property type="molecule type" value="Genomic_DNA"/>
</dbReference>
<proteinExistence type="predicted"/>
<comment type="caution">
    <text evidence="7">The sequence shown here is derived from an EMBL/GenBank/DDBJ whole genome shotgun (WGS) entry which is preliminary data.</text>
</comment>
<evidence type="ECO:0000256" key="5">
    <source>
        <dbReference type="SAM" id="MobiDB-lite"/>
    </source>
</evidence>